<protein>
    <submittedName>
        <fullName evidence="1">Uncharacterized protein</fullName>
    </submittedName>
</protein>
<organism evidence="1">
    <name type="scientific">Oryza nivara</name>
    <name type="common">Indian wild rice</name>
    <name type="synonym">Oryza sativa f. spontanea</name>
    <dbReference type="NCBI Taxonomy" id="4536"/>
    <lineage>
        <taxon>Eukaryota</taxon>
        <taxon>Viridiplantae</taxon>
        <taxon>Streptophyta</taxon>
        <taxon>Embryophyta</taxon>
        <taxon>Tracheophyta</taxon>
        <taxon>Spermatophyta</taxon>
        <taxon>Magnoliopsida</taxon>
        <taxon>Liliopsida</taxon>
        <taxon>Poales</taxon>
        <taxon>Poaceae</taxon>
        <taxon>BOP clade</taxon>
        <taxon>Oryzoideae</taxon>
        <taxon>Oryzeae</taxon>
        <taxon>Oryzinae</taxon>
        <taxon>Oryza</taxon>
    </lineage>
</organism>
<reference evidence="1" key="2">
    <citation type="submission" date="2018-04" db="EMBL/GenBank/DDBJ databases">
        <title>OnivRS2 (Oryza nivara Reference Sequence Version 2).</title>
        <authorList>
            <person name="Zhang J."/>
            <person name="Kudrna D."/>
            <person name="Lee S."/>
            <person name="Talag J."/>
            <person name="Rajasekar S."/>
            <person name="Welchert J."/>
            <person name="Hsing Y.-I."/>
            <person name="Wing R.A."/>
        </authorList>
    </citation>
    <scope>NUCLEOTIDE SEQUENCE [LARGE SCALE GENOMIC DNA]</scope>
    <source>
        <strain evidence="1">SL10</strain>
    </source>
</reference>
<sequence length="112" mass="12803">MLNACLFFGKEGLESKEQKKFIHGVNLPCIFFRARPHCGKQSTHGRPNHCTHSQEKQVDQKVFSQNVSKGMSIIVLLIDGSIKFIFKASPPTLVANRQTRRIKRSHWARSKN</sequence>
<evidence type="ECO:0000313" key="2">
    <source>
        <dbReference type="Proteomes" id="UP000006591"/>
    </source>
</evidence>
<reference evidence="1" key="1">
    <citation type="submission" date="2015-04" db="UniProtKB">
        <authorList>
            <consortium name="EnsemblPlants"/>
        </authorList>
    </citation>
    <scope>IDENTIFICATION</scope>
    <source>
        <strain evidence="1">SL10</strain>
    </source>
</reference>
<dbReference type="Proteomes" id="UP000006591">
    <property type="component" value="Chromosome 7"/>
</dbReference>
<dbReference type="HOGENOM" id="CLU_2149946_0_0_1"/>
<evidence type="ECO:0000313" key="1">
    <source>
        <dbReference type="EnsemblPlants" id="ONIVA07G16200.1"/>
    </source>
</evidence>
<proteinExistence type="predicted"/>
<dbReference type="Gramene" id="ONIVA07G16200.1">
    <property type="protein sequence ID" value="ONIVA07G16200.1"/>
    <property type="gene ID" value="ONIVA07G16200"/>
</dbReference>
<dbReference type="EnsemblPlants" id="ONIVA07G16200.1">
    <property type="protein sequence ID" value="ONIVA07G16200.1"/>
    <property type="gene ID" value="ONIVA07G16200"/>
</dbReference>
<accession>A0A0E0I221</accession>
<name>A0A0E0I221_ORYNI</name>
<dbReference type="AlphaFoldDB" id="A0A0E0I221"/>
<keyword evidence="2" id="KW-1185">Reference proteome</keyword>